<accession>A0A1I2IGY3</accession>
<proteinExistence type="predicted"/>
<protein>
    <submittedName>
        <fullName evidence="1">Beta protein</fullName>
    </submittedName>
</protein>
<gene>
    <name evidence="1" type="ORF">SAMN02745121_08716</name>
</gene>
<dbReference type="STRING" id="54.SAMN02745121_08716"/>
<evidence type="ECO:0000313" key="1">
    <source>
        <dbReference type="EMBL" id="SFF41589.1"/>
    </source>
</evidence>
<dbReference type="InterPro" id="IPR025683">
    <property type="entry name" value="Protein_beta"/>
</dbReference>
<dbReference type="Proteomes" id="UP000199400">
    <property type="component" value="Unassembled WGS sequence"/>
</dbReference>
<sequence length="349" mass="38604">MNAQFRYTPILRWKRGEQQALQNLPVGDKHFARPMIEFLPGSEEEDEPGASYDKFVKQIDKSWGKESPICVELGLDEDNNPVEAVFERLRALELLGIPVTGVARDESFQRAVAAVAKADGRGALIRITPDEIAEVGFADDMSSLMKLLALDPGEVDVVVDAGFIQVTPQSNVTSQSFTMMGFLANLPHFAQWRTVTYAASAFPENLASITGEDTIPRIEWNVWKNVAARLAATREVLFGDYTAAHAIYSHVPYAGAANIRYTLDDAWLIKRGRKVTGPQYGGFGQYVKLSQSLIADPRYCGADFSWGDRYIHECANGEVGTGNMTTWRSVGTNHHIRYVLKQLASLSAP</sequence>
<dbReference type="EMBL" id="FOMX01000067">
    <property type="protein sequence ID" value="SFF41589.1"/>
    <property type="molecule type" value="Genomic_DNA"/>
</dbReference>
<dbReference type="AlphaFoldDB" id="A0A1I2IGY3"/>
<dbReference type="OrthoDB" id="1492299at2"/>
<evidence type="ECO:0000313" key="2">
    <source>
        <dbReference type="Proteomes" id="UP000199400"/>
    </source>
</evidence>
<organism evidence="1 2">
    <name type="scientific">Nannocystis exedens</name>
    <dbReference type="NCBI Taxonomy" id="54"/>
    <lineage>
        <taxon>Bacteria</taxon>
        <taxon>Pseudomonadati</taxon>
        <taxon>Myxococcota</taxon>
        <taxon>Polyangia</taxon>
        <taxon>Nannocystales</taxon>
        <taxon>Nannocystaceae</taxon>
        <taxon>Nannocystis</taxon>
    </lineage>
</organism>
<name>A0A1I2IGY3_9BACT</name>
<dbReference type="Pfam" id="PF14350">
    <property type="entry name" value="Beta_protein"/>
    <property type="match status" value="1"/>
</dbReference>
<reference evidence="2" key="1">
    <citation type="submission" date="2016-10" db="EMBL/GenBank/DDBJ databases">
        <authorList>
            <person name="Varghese N."/>
            <person name="Submissions S."/>
        </authorList>
    </citation>
    <scope>NUCLEOTIDE SEQUENCE [LARGE SCALE GENOMIC DNA]</scope>
    <source>
        <strain evidence="2">ATCC 25963</strain>
    </source>
</reference>
<keyword evidence="2" id="KW-1185">Reference proteome</keyword>